<evidence type="ECO:0000313" key="3">
    <source>
        <dbReference type="Proteomes" id="UP000193218"/>
    </source>
</evidence>
<sequence length="115" mass="12792">MHTTVLLSLPWLVEGGLSADVLYDQERGVREGTDNNDNTERECVPLDSLHVGRSRVILVTQSALVLCRNEETESCVHSSMRTAGTLTNLIGNLLRPDIIWSVDEPVDHLVGYYQS</sequence>
<reference evidence="2 3" key="1">
    <citation type="submission" date="2017-03" db="EMBL/GenBank/DDBJ databases">
        <title>Widespread Adenine N6-methylation of Active Genes in Fungi.</title>
        <authorList>
            <consortium name="DOE Joint Genome Institute"/>
            <person name="Mondo S.J."/>
            <person name="Dannebaum R.O."/>
            <person name="Kuo R.C."/>
            <person name="Louie K.B."/>
            <person name="Bewick A.J."/>
            <person name="Labutti K."/>
            <person name="Haridas S."/>
            <person name="Kuo A."/>
            <person name="Salamov A."/>
            <person name="Ahrendt S.R."/>
            <person name="Lau R."/>
            <person name="Bowen B.P."/>
            <person name="Lipzen A."/>
            <person name="Sullivan W."/>
            <person name="Andreopoulos W.B."/>
            <person name="Clum A."/>
            <person name="Lindquist E."/>
            <person name="Daum C."/>
            <person name="Northen T.R."/>
            <person name="Ramamoorthy G."/>
            <person name="Schmitz R.J."/>
            <person name="Gryganskyi A."/>
            <person name="Culley D."/>
            <person name="Magnuson J."/>
            <person name="James T.Y."/>
            <person name="O'Malley M.A."/>
            <person name="Stajich J.E."/>
            <person name="Spatafora J.W."/>
            <person name="Visel A."/>
            <person name="Grigoriev I.V."/>
        </authorList>
    </citation>
    <scope>NUCLEOTIDE SEQUENCE [LARGE SCALE GENOMIC DNA]</scope>
    <source>
        <strain evidence="2 3">NRRL Y-17943</strain>
    </source>
</reference>
<dbReference type="Proteomes" id="UP000193218">
    <property type="component" value="Unassembled WGS sequence"/>
</dbReference>
<comment type="caution">
    <text evidence="2">The sequence shown here is derived from an EMBL/GenBank/DDBJ whole genome shotgun (WGS) entry which is preliminary data.</text>
</comment>
<gene>
    <name evidence="2" type="ORF">BD324DRAFT_634081</name>
</gene>
<keyword evidence="1" id="KW-0732">Signal</keyword>
<dbReference type="InParanoid" id="A0A1Y1UAW5"/>
<keyword evidence="3" id="KW-1185">Reference proteome</keyword>
<dbReference type="RefSeq" id="XP_021869375.1">
    <property type="nucleotide sequence ID" value="XM_022016701.1"/>
</dbReference>
<proteinExistence type="predicted"/>
<feature type="chain" id="PRO_5012485826" evidence="1">
    <location>
        <begin position="19"/>
        <end position="115"/>
    </location>
</feature>
<dbReference type="EMBL" id="NBSH01000012">
    <property type="protein sequence ID" value="ORX35159.1"/>
    <property type="molecule type" value="Genomic_DNA"/>
</dbReference>
<evidence type="ECO:0000256" key="1">
    <source>
        <dbReference type="SAM" id="SignalP"/>
    </source>
</evidence>
<dbReference type="AlphaFoldDB" id="A0A1Y1UAW5"/>
<feature type="signal peptide" evidence="1">
    <location>
        <begin position="1"/>
        <end position="18"/>
    </location>
</feature>
<accession>A0A1Y1UAW5</accession>
<dbReference type="GeneID" id="33558510"/>
<organism evidence="2 3">
    <name type="scientific">Kockovaella imperatae</name>
    <dbReference type="NCBI Taxonomy" id="4999"/>
    <lineage>
        <taxon>Eukaryota</taxon>
        <taxon>Fungi</taxon>
        <taxon>Dikarya</taxon>
        <taxon>Basidiomycota</taxon>
        <taxon>Agaricomycotina</taxon>
        <taxon>Tremellomycetes</taxon>
        <taxon>Tremellales</taxon>
        <taxon>Cuniculitremaceae</taxon>
        <taxon>Kockovaella</taxon>
    </lineage>
</organism>
<protein>
    <submittedName>
        <fullName evidence="2">Uncharacterized protein</fullName>
    </submittedName>
</protein>
<evidence type="ECO:0000313" key="2">
    <source>
        <dbReference type="EMBL" id="ORX35159.1"/>
    </source>
</evidence>
<name>A0A1Y1UAW5_9TREE</name>